<dbReference type="Gene3D" id="1.20.120.520">
    <property type="entry name" value="nmb1532 protein domain like"/>
    <property type="match status" value="1"/>
</dbReference>
<dbReference type="OrthoDB" id="2083283at2"/>
<accession>I2Q1A7</accession>
<name>I2Q1A7_9BACT</name>
<organism evidence="2">
    <name type="scientific">Desulfovibrio sp. U5L</name>
    <dbReference type="NCBI Taxonomy" id="596152"/>
    <lineage>
        <taxon>Bacteria</taxon>
        <taxon>Pseudomonadati</taxon>
        <taxon>Thermodesulfobacteriota</taxon>
        <taxon>Desulfovibrionia</taxon>
        <taxon>Desulfovibrionales</taxon>
        <taxon>Desulfovibrionaceae</taxon>
        <taxon>Desulfovibrio</taxon>
    </lineage>
</organism>
<dbReference type="EMBL" id="JH600068">
    <property type="protein sequence ID" value="EIG53563.1"/>
    <property type="molecule type" value="Genomic_DNA"/>
</dbReference>
<sequence length="234" mass="25567">MAGQGINRRKMLSMSACAGAGLVVLGNLSIGCSAQEGRKSKAAVSASEGLTQEHGVLIRLLLVSREAIRRLDAGDGAAATILRQAAEVIEGFVGEGHERIEEMRVFPKFEGSGALPDLVRVLNDQHEAGRAMTKRILQLARTDAMNPGEIEEARRLVESFERMYYPHLAWEDSVLFPAFRASMAEAEYGRMGEQFEQDERELLGEDGEKKALATLADLEKELGLSDLSRFTSTA</sequence>
<proteinExistence type="predicted"/>
<protein>
    <recommendedName>
        <fullName evidence="1">Hemerythrin-like domain-containing protein</fullName>
    </recommendedName>
</protein>
<reference evidence="2" key="1">
    <citation type="submission" date="2011-11" db="EMBL/GenBank/DDBJ databases">
        <title>Improved High-Quality Draft sequence of Desulfovibrio sp. U5L.</title>
        <authorList>
            <consortium name="US DOE Joint Genome Institute"/>
            <person name="Lucas S."/>
            <person name="Han J."/>
            <person name="Lapidus A."/>
            <person name="Cheng J.-F."/>
            <person name="Goodwin L."/>
            <person name="Pitluck S."/>
            <person name="Peters L."/>
            <person name="Ovchinnikova G."/>
            <person name="Held B."/>
            <person name="Detter J.C."/>
            <person name="Han C."/>
            <person name="Tapia R."/>
            <person name="Land M."/>
            <person name="Hauser L."/>
            <person name="Kyrpides N."/>
            <person name="Ivanova N."/>
            <person name="Pagani I."/>
            <person name="Gabster J."/>
            <person name="Walker C."/>
            <person name="Stolyar S."/>
            <person name="Stahl D."/>
            <person name="Arkin A."/>
            <person name="Dehal P."/>
            <person name="Hazen T."/>
            <person name="Woyke T."/>
        </authorList>
    </citation>
    <scope>NUCLEOTIDE SEQUENCE [LARGE SCALE GENOMIC DNA]</scope>
    <source>
        <strain evidence="2">U5L</strain>
    </source>
</reference>
<dbReference type="PANTHER" id="PTHR39966:SF1">
    <property type="entry name" value="HEMERYTHRIN-LIKE DOMAIN-CONTAINING PROTEIN"/>
    <property type="match status" value="1"/>
</dbReference>
<dbReference type="PANTHER" id="PTHR39966">
    <property type="entry name" value="BLL2471 PROTEIN-RELATED"/>
    <property type="match status" value="1"/>
</dbReference>
<dbReference type="HOGENOM" id="CLU_094544_0_0_7"/>
<dbReference type="GO" id="GO:0005886">
    <property type="term" value="C:plasma membrane"/>
    <property type="evidence" value="ECO:0007669"/>
    <property type="project" value="TreeGrafter"/>
</dbReference>
<dbReference type="Pfam" id="PF01814">
    <property type="entry name" value="Hemerythrin"/>
    <property type="match status" value="1"/>
</dbReference>
<dbReference type="InterPro" id="IPR012312">
    <property type="entry name" value="Hemerythrin-like"/>
</dbReference>
<feature type="domain" description="Hemerythrin-like" evidence="1">
    <location>
        <begin position="48"/>
        <end position="178"/>
    </location>
</feature>
<dbReference type="AlphaFoldDB" id="I2Q1A7"/>
<dbReference type="STRING" id="596152.DesU5LDRAFT_1886"/>
<evidence type="ECO:0000259" key="1">
    <source>
        <dbReference type="Pfam" id="PF01814"/>
    </source>
</evidence>
<dbReference type="eggNOG" id="COG3945">
    <property type="taxonomic scope" value="Bacteria"/>
</dbReference>
<evidence type="ECO:0000313" key="2">
    <source>
        <dbReference type="EMBL" id="EIG53563.1"/>
    </source>
</evidence>
<dbReference type="CDD" id="cd12108">
    <property type="entry name" value="Hr-like"/>
    <property type="match status" value="1"/>
</dbReference>
<gene>
    <name evidence="2" type="ORF">DesU5LDRAFT_1886</name>
</gene>